<organism evidence="2 3">
    <name type="scientific">Hohenbuehelia grisea</name>
    <dbReference type="NCBI Taxonomy" id="104357"/>
    <lineage>
        <taxon>Eukaryota</taxon>
        <taxon>Fungi</taxon>
        <taxon>Dikarya</taxon>
        <taxon>Basidiomycota</taxon>
        <taxon>Agaricomycotina</taxon>
        <taxon>Agaricomycetes</taxon>
        <taxon>Agaricomycetidae</taxon>
        <taxon>Agaricales</taxon>
        <taxon>Pleurotineae</taxon>
        <taxon>Pleurotaceae</taxon>
        <taxon>Hohenbuehelia</taxon>
    </lineage>
</organism>
<dbReference type="Proteomes" id="UP001556367">
    <property type="component" value="Unassembled WGS sequence"/>
</dbReference>
<name>A0ABR3J5C7_9AGAR</name>
<evidence type="ECO:0000313" key="3">
    <source>
        <dbReference type="Proteomes" id="UP001556367"/>
    </source>
</evidence>
<keyword evidence="3" id="KW-1185">Reference proteome</keyword>
<proteinExistence type="predicted"/>
<evidence type="ECO:0000256" key="1">
    <source>
        <dbReference type="SAM" id="MobiDB-lite"/>
    </source>
</evidence>
<evidence type="ECO:0000313" key="2">
    <source>
        <dbReference type="EMBL" id="KAL0950834.1"/>
    </source>
</evidence>
<feature type="compositionally biased region" description="Basic and acidic residues" evidence="1">
    <location>
        <begin position="86"/>
        <end position="100"/>
    </location>
</feature>
<gene>
    <name evidence="2" type="ORF">HGRIS_007595</name>
</gene>
<dbReference type="EMBL" id="JASNQZ010000011">
    <property type="protein sequence ID" value="KAL0950834.1"/>
    <property type="molecule type" value="Genomic_DNA"/>
</dbReference>
<reference evidence="3" key="1">
    <citation type="submission" date="2024-06" db="EMBL/GenBank/DDBJ databases">
        <title>Multi-omics analyses provide insights into the biosynthesis of the anticancer antibiotic pleurotin in Hohenbuehelia grisea.</title>
        <authorList>
            <person name="Weaver J.A."/>
            <person name="Alberti F."/>
        </authorList>
    </citation>
    <scope>NUCLEOTIDE SEQUENCE [LARGE SCALE GENOMIC DNA]</scope>
    <source>
        <strain evidence="3">T-177</strain>
    </source>
</reference>
<feature type="region of interest" description="Disordered" evidence="1">
    <location>
        <begin position="28"/>
        <end position="100"/>
    </location>
</feature>
<sequence length="100" mass="11256">MPALTYEQKKQRYSQELAAHTLKQWNAARESMEHARTSKASTTVSVSPQRSDASTPEKHSRDTSSPRTPRNGLQVIDYGLTSSKHASGDQRKEHSRSTHH</sequence>
<accession>A0ABR3J5C7</accession>
<feature type="compositionally biased region" description="Polar residues" evidence="1">
    <location>
        <begin position="38"/>
        <end position="54"/>
    </location>
</feature>
<comment type="caution">
    <text evidence="2">The sequence shown here is derived from an EMBL/GenBank/DDBJ whole genome shotgun (WGS) entry which is preliminary data.</text>
</comment>
<feature type="compositionally biased region" description="Basic and acidic residues" evidence="1">
    <location>
        <begin position="55"/>
        <end position="64"/>
    </location>
</feature>
<protein>
    <submittedName>
        <fullName evidence="2">Uncharacterized protein</fullName>
    </submittedName>
</protein>